<gene>
    <name evidence="2" type="ORF">AVEN_27114_1</name>
</gene>
<organism evidence="2 3">
    <name type="scientific">Araneus ventricosus</name>
    <name type="common">Orbweaver spider</name>
    <name type="synonym">Epeira ventricosa</name>
    <dbReference type="NCBI Taxonomy" id="182803"/>
    <lineage>
        <taxon>Eukaryota</taxon>
        <taxon>Metazoa</taxon>
        <taxon>Ecdysozoa</taxon>
        <taxon>Arthropoda</taxon>
        <taxon>Chelicerata</taxon>
        <taxon>Arachnida</taxon>
        <taxon>Araneae</taxon>
        <taxon>Araneomorphae</taxon>
        <taxon>Entelegynae</taxon>
        <taxon>Araneoidea</taxon>
        <taxon>Araneidae</taxon>
        <taxon>Araneus</taxon>
    </lineage>
</organism>
<name>A0A4Y2DCN2_ARAVE</name>
<sequence length="110" mass="12495">MEGVFILLQPALIKITLCRLIATSLRAHWGQCTGTQTVQTQFSPRGVDHLRCRKVLKEQLDFFYAQIGCDCRSPFVVDPPRVPGQDVKNDPVLLAINHFKQKLNKFVSSR</sequence>
<evidence type="ECO:0000313" key="2">
    <source>
        <dbReference type="EMBL" id="GBM13798.1"/>
    </source>
</evidence>
<evidence type="ECO:0000313" key="3">
    <source>
        <dbReference type="Proteomes" id="UP000499080"/>
    </source>
</evidence>
<feature type="chain" id="PRO_5021491235" evidence="1">
    <location>
        <begin position="19"/>
        <end position="110"/>
    </location>
</feature>
<dbReference type="Proteomes" id="UP000499080">
    <property type="component" value="Unassembled WGS sequence"/>
</dbReference>
<proteinExistence type="predicted"/>
<dbReference type="AlphaFoldDB" id="A0A4Y2DCN2"/>
<protein>
    <submittedName>
        <fullName evidence="2">Uncharacterized protein</fullName>
    </submittedName>
</protein>
<accession>A0A4Y2DCN2</accession>
<reference evidence="2 3" key="1">
    <citation type="journal article" date="2019" name="Sci. Rep.">
        <title>Orb-weaving spider Araneus ventricosus genome elucidates the spidroin gene catalogue.</title>
        <authorList>
            <person name="Kono N."/>
            <person name="Nakamura H."/>
            <person name="Ohtoshi R."/>
            <person name="Moran D.A.P."/>
            <person name="Shinohara A."/>
            <person name="Yoshida Y."/>
            <person name="Fujiwara M."/>
            <person name="Mori M."/>
            <person name="Tomita M."/>
            <person name="Arakawa K."/>
        </authorList>
    </citation>
    <scope>NUCLEOTIDE SEQUENCE [LARGE SCALE GENOMIC DNA]</scope>
</reference>
<keyword evidence="3" id="KW-1185">Reference proteome</keyword>
<dbReference type="EMBL" id="BGPR01089063">
    <property type="protein sequence ID" value="GBM13798.1"/>
    <property type="molecule type" value="Genomic_DNA"/>
</dbReference>
<feature type="signal peptide" evidence="1">
    <location>
        <begin position="1"/>
        <end position="18"/>
    </location>
</feature>
<keyword evidence="1" id="KW-0732">Signal</keyword>
<evidence type="ECO:0000256" key="1">
    <source>
        <dbReference type="SAM" id="SignalP"/>
    </source>
</evidence>
<comment type="caution">
    <text evidence="2">The sequence shown here is derived from an EMBL/GenBank/DDBJ whole genome shotgun (WGS) entry which is preliminary data.</text>
</comment>